<dbReference type="Gene3D" id="1.10.10.10">
    <property type="entry name" value="Winged helix-like DNA-binding domain superfamily/Winged helix DNA-binding domain"/>
    <property type="match status" value="1"/>
</dbReference>
<dbReference type="InterPro" id="IPR007889">
    <property type="entry name" value="HTH_Psq"/>
</dbReference>
<dbReference type="SMART" id="SM00674">
    <property type="entry name" value="CENPB"/>
    <property type="match status" value="1"/>
</dbReference>
<sequence>MGPKRTSASASGKKRQKKVMNIEQKVRLLDELNGGMSFAAVGRMFGINESTARYIHKNEKAIRAAFAACAPLTTKAISQVREKAIIKMENALYIWLESQKRKRVPVDSNAIREKARVLYGLLKQSEPCTSSRSTFTASKGWLDHFKRRFSLRKAEMSEAASAYQFTASSYPEELKQLIEEKGFCSEQIFNAAESALFWKKMPNRAFTSKEQHHKASKDRLTLLFCCNAAGHVMKPGLIYKAANPRSINHCDKKYLPVHWMHNKKTWATKDLFLDWFHSCFIPETKQYLNALGLEFKVLLILDSVTGHPTNLQLESDDVDVAFLPSNTSSHIQPLDQGVIRTFKACYIRRSMARLVAAMEEDNHLKLTDYLKKFSIADCLCLIMESVIDLKEETVNACWCNLWPDCVKTKTTFLPVDEEADAVKMTVELAHQVDDSGFQELQELDVTELIDSHTSELKDEELLEMIASADEEEDAGEEGTPDETQKLNLERLAEILQILKRAAEKAFETDSHMVRAINFKRDLEIAAEPYQRLLEEMKKGRNNHQ</sequence>
<dbReference type="PROSITE" id="PS51253">
    <property type="entry name" value="HTH_CENPB"/>
    <property type="match status" value="1"/>
</dbReference>
<organism evidence="1 2">
    <name type="scientific">Trichinella pseudospiralis</name>
    <name type="common">Parasitic roundworm</name>
    <dbReference type="NCBI Taxonomy" id="6337"/>
    <lineage>
        <taxon>Eukaryota</taxon>
        <taxon>Metazoa</taxon>
        <taxon>Ecdysozoa</taxon>
        <taxon>Nematoda</taxon>
        <taxon>Enoplea</taxon>
        <taxon>Dorylaimia</taxon>
        <taxon>Trichinellida</taxon>
        <taxon>Trichinellidae</taxon>
        <taxon>Trichinella</taxon>
    </lineage>
</organism>
<protein>
    <submittedName>
        <fullName evidence="1">Tigger transposable element-derived protein 1</fullName>
    </submittedName>
</protein>
<dbReference type="Pfam" id="PF04218">
    <property type="entry name" value="CENP-B_N"/>
    <property type="match status" value="1"/>
</dbReference>
<dbReference type="Proteomes" id="UP000054995">
    <property type="component" value="Unassembled WGS sequence"/>
</dbReference>
<name>A0A0V1FZX2_TRIPS</name>
<dbReference type="SUPFAM" id="SSF46689">
    <property type="entry name" value="Homeodomain-like"/>
    <property type="match status" value="2"/>
</dbReference>
<proteinExistence type="predicted"/>
<gene>
    <name evidence="1" type="primary">TIGD1</name>
    <name evidence="1" type="ORF">T4D_836</name>
</gene>
<dbReference type="InterPro" id="IPR006600">
    <property type="entry name" value="HTH_CenpB_DNA-bd_dom"/>
</dbReference>
<reference evidence="1 2" key="1">
    <citation type="submission" date="2015-01" db="EMBL/GenBank/DDBJ databases">
        <title>Evolution of Trichinella species and genotypes.</title>
        <authorList>
            <person name="Korhonen P.K."/>
            <person name="Edoardo P."/>
            <person name="Giuseppe L.R."/>
            <person name="Gasser R.B."/>
        </authorList>
    </citation>
    <scope>NUCLEOTIDE SEQUENCE [LARGE SCALE GENOMIC DNA]</scope>
    <source>
        <strain evidence="1">ISS470</strain>
    </source>
</reference>
<dbReference type="STRING" id="6337.A0A0V1KCS1"/>
<dbReference type="InterPro" id="IPR050863">
    <property type="entry name" value="CenT-Element_Derived"/>
</dbReference>
<comment type="caution">
    <text evidence="1">The sequence shown here is derived from an EMBL/GenBank/DDBJ whole genome shotgun (WGS) entry which is preliminary data.</text>
</comment>
<evidence type="ECO:0000313" key="1">
    <source>
        <dbReference type="EMBL" id="KRY91584.1"/>
    </source>
</evidence>
<dbReference type="OrthoDB" id="5916656at2759"/>
<dbReference type="Gene3D" id="1.10.10.60">
    <property type="entry name" value="Homeodomain-like"/>
    <property type="match status" value="1"/>
</dbReference>
<accession>A0A0V1FZX2</accession>
<dbReference type="Pfam" id="PF03184">
    <property type="entry name" value="DDE_1"/>
    <property type="match status" value="1"/>
</dbReference>
<dbReference type="PANTHER" id="PTHR19303:SF73">
    <property type="entry name" value="PROTEIN PDC2"/>
    <property type="match status" value="1"/>
</dbReference>
<dbReference type="InterPro" id="IPR004875">
    <property type="entry name" value="DDE_SF_endonuclease_dom"/>
</dbReference>
<dbReference type="EMBL" id="JYDT01000012">
    <property type="protein sequence ID" value="KRY91584.1"/>
    <property type="molecule type" value="Genomic_DNA"/>
</dbReference>
<dbReference type="GO" id="GO:0003677">
    <property type="term" value="F:DNA binding"/>
    <property type="evidence" value="ECO:0007669"/>
    <property type="project" value="UniProtKB-KW"/>
</dbReference>
<dbReference type="PANTHER" id="PTHR19303">
    <property type="entry name" value="TRANSPOSON"/>
    <property type="match status" value="1"/>
</dbReference>
<dbReference type="GO" id="GO:0005634">
    <property type="term" value="C:nucleus"/>
    <property type="evidence" value="ECO:0007669"/>
    <property type="project" value="UniProtKB-SubCell"/>
</dbReference>
<dbReference type="Pfam" id="PF03221">
    <property type="entry name" value="HTH_Tnp_Tc5"/>
    <property type="match status" value="1"/>
</dbReference>
<keyword evidence="2" id="KW-1185">Reference proteome</keyword>
<dbReference type="InterPro" id="IPR036388">
    <property type="entry name" value="WH-like_DNA-bd_sf"/>
</dbReference>
<evidence type="ECO:0000313" key="2">
    <source>
        <dbReference type="Proteomes" id="UP000054995"/>
    </source>
</evidence>
<dbReference type="InterPro" id="IPR009057">
    <property type="entry name" value="Homeodomain-like_sf"/>
</dbReference>